<keyword evidence="8" id="KW-1185">Reference proteome</keyword>
<dbReference type="GO" id="GO:0005524">
    <property type="term" value="F:ATP binding"/>
    <property type="evidence" value="ECO:0007669"/>
    <property type="project" value="UniProtKB-KW"/>
</dbReference>
<feature type="domain" description="ABC transmembrane type-1" evidence="6">
    <location>
        <begin position="17"/>
        <end position="287"/>
    </location>
</feature>
<sequence length="311" mass="34046">MIEMYRIIWRVSWRRQLVLIALALAIAALAAAPLEFQKNIINELTDGHLALDQLLLLGAGMLGVILLSLTLKWQLGYRSGKLGEDIIRLLRVRLYTDMIGRPAGSGPPAGTLTTAISAEAEELGKFTGGAFADPVVQVGTLFSVISYIGATQPGLGAIALAMIVPQVLIVLMTQRQVNRYIAERVRLLRGATDRILRSELEQAERDVLDRFDEIYETRRRIFMWKLSTKFVVSAINGFGTVSVLMLGGWLVTQGDTDVGTVVAATLGLGRLQAPTSFLIAFYRQVSATRVKFDLLRELIVTHGTGTPAGPR</sequence>
<accession>A0A2S0MLB5</accession>
<dbReference type="PROSITE" id="PS50929">
    <property type="entry name" value="ABC_TM1F"/>
    <property type="match status" value="1"/>
</dbReference>
<dbReference type="GO" id="GO:0140359">
    <property type="term" value="F:ABC-type transporter activity"/>
    <property type="evidence" value="ECO:0007669"/>
    <property type="project" value="InterPro"/>
</dbReference>
<dbReference type="Gene3D" id="1.20.1560.10">
    <property type="entry name" value="ABC transporter type 1, transmembrane domain"/>
    <property type="match status" value="1"/>
</dbReference>
<evidence type="ECO:0000256" key="5">
    <source>
        <dbReference type="SAM" id="Phobius"/>
    </source>
</evidence>
<gene>
    <name evidence="7" type="ORF">C6Y53_02435</name>
</gene>
<dbReference type="InterPro" id="IPR036640">
    <property type="entry name" value="ABC1_TM_sf"/>
</dbReference>
<dbReference type="GO" id="GO:0005886">
    <property type="term" value="C:plasma membrane"/>
    <property type="evidence" value="ECO:0007669"/>
    <property type="project" value="UniProtKB-SubCell"/>
</dbReference>
<feature type="transmembrane region" description="Helical" evidence="5">
    <location>
        <begin position="258"/>
        <end position="282"/>
    </location>
</feature>
<evidence type="ECO:0000256" key="4">
    <source>
        <dbReference type="ARBA" id="ARBA00023136"/>
    </source>
</evidence>
<keyword evidence="2 5" id="KW-0812">Transmembrane</keyword>
<keyword evidence="4 5" id="KW-0472">Membrane</keyword>
<organism evidence="7 8">
    <name type="scientific">Pukyongiella litopenaei</name>
    <dbReference type="NCBI Taxonomy" id="2605946"/>
    <lineage>
        <taxon>Bacteria</taxon>
        <taxon>Pseudomonadati</taxon>
        <taxon>Pseudomonadota</taxon>
        <taxon>Alphaproteobacteria</taxon>
        <taxon>Rhodobacterales</taxon>
        <taxon>Paracoccaceae</taxon>
        <taxon>Pukyongiella</taxon>
    </lineage>
</organism>
<keyword evidence="7" id="KW-0067">ATP-binding</keyword>
<keyword evidence="3 5" id="KW-1133">Transmembrane helix</keyword>
<evidence type="ECO:0000256" key="3">
    <source>
        <dbReference type="ARBA" id="ARBA00022989"/>
    </source>
</evidence>
<evidence type="ECO:0000256" key="2">
    <source>
        <dbReference type="ARBA" id="ARBA00022692"/>
    </source>
</evidence>
<dbReference type="Proteomes" id="UP000237655">
    <property type="component" value="Chromosome"/>
</dbReference>
<reference evidence="8" key="1">
    <citation type="submission" date="2018-03" db="EMBL/GenBank/DDBJ databases">
        <title>Genomic analysis of the strain SH-1 isolated from shrimp intestine.</title>
        <authorList>
            <person name="Kim Y.-S."/>
            <person name="Kim S.-E."/>
            <person name="Kim K.-H."/>
        </authorList>
    </citation>
    <scope>NUCLEOTIDE SEQUENCE [LARGE SCALE GENOMIC DNA]</scope>
    <source>
        <strain evidence="8">SH-1</strain>
    </source>
</reference>
<evidence type="ECO:0000256" key="1">
    <source>
        <dbReference type="ARBA" id="ARBA00004651"/>
    </source>
</evidence>
<comment type="subcellular location">
    <subcellularLocation>
        <location evidence="1">Cell membrane</location>
        <topology evidence="1">Multi-pass membrane protein</topology>
    </subcellularLocation>
</comment>
<dbReference type="RefSeq" id="WP_106470977.1">
    <property type="nucleotide sequence ID" value="NZ_CP027665.1"/>
</dbReference>
<dbReference type="Pfam" id="PF00664">
    <property type="entry name" value="ABC_membrane"/>
    <property type="match status" value="1"/>
</dbReference>
<feature type="transmembrane region" description="Helical" evidence="5">
    <location>
        <begin position="154"/>
        <end position="172"/>
    </location>
</feature>
<proteinExistence type="predicted"/>
<dbReference type="EMBL" id="CP027665">
    <property type="protein sequence ID" value="AVO36662.1"/>
    <property type="molecule type" value="Genomic_DNA"/>
</dbReference>
<dbReference type="AlphaFoldDB" id="A0A2S0MLB5"/>
<feature type="transmembrane region" description="Helical" evidence="5">
    <location>
        <begin position="54"/>
        <end position="71"/>
    </location>
</feature>
<feature type="transmembrane region" description="Helical" evidence="5">
    <location>
        <begin position="230"/>
        <end position="252"/>
    </location>
</feature>
<evidence type="ECO:0000259" key="6">
    <source>
        <dbReference type="PROSITE" id="PS50929"/>
    </source>
</evidence>
<evidence type="ECO:0000313" key="7">
    <source>
        <dbReference type="EMBL" id="AVO36662.1"/>
    </source>
</evidence>
<keyword evidence="7" id="KW-0547">Nucleotide-binding</keyword>
<dbReference type="KEGG" id="thas:C6Y53_02435"/>
<dbReference type="SUPFAM" id="SSF90123">
    <property type="entry name" value="ABC transporter transmembrane region"/>
    <property type="match status" value="1"/>
</dbReference>
<dbReference type="InterPro" id="IPR011527">
    <property type="entry name" value="ABC1_TM_dom"/>
</dbReference>
<name>A0A2S0MLB5_9RHOB</name>
<evidence type="ECO:0000313" key="8">
    <source>
        <dbReference type="Proteomes" id="UP000237655"/>
    </source>
</evidence>
<feature type="transmembrane region" description="Helical" evidence="5">
    <location>
        <begin position="130"/>
        <end position="148"/>
    </location>
</feature>
<protein>
    <submittedName>
        <fullName evidence="7">ABC transporter ATP-binding protein</fullName>
    </submittedName>
</protein>